<protein>
    <submittedName>
        <fullName evidence="3">Uncharacterized protein</fullName>
    </submittedName>
</protein>
<evidence type="ECO:0000313" key="4">
    <source>
        <dbReference type="Proteomes" id="UP000636709"/>
    </source>
</evidence>
<dbReference type="EMBL" id="JACEFO010001874">
    <property type="protein sequence ID" value="KAF8697378.1"/>
    <property type="molecule type" value="Genomic_DNA"/>
</dbReference>
<keyword evidence="4" id="KW-1185">Reference proteome</keyword>
<feature type="compositionally biased region" description="Basic and acidic residues" evidence="1">
    <location>
        <begin position="381"/>
        <end position="403"/>
    </location>
</feature>
<sequence length="456" mass="49498">MGWWSRPPRRVIALRNAELTAAHYEPRRRAPRDAMMVWHRQCKQGRWARQQLEAWRFIDREHHFHMALEGQTATPTLPRCPFWSFSFCHGQTTIAADLRGLPPLLPRVLDTDSRGELSPHDTLYIASSSAISLTSGSSSNHRLTAHSSTRAEAADSLVDRDRMAAALCWPLSLWLSPAAAWFIFFNAVVGAIAVMSSSSSSSSAPRRRLCRSGSSVVLDRLRSSSIFSVHPLASGVTGTPPLEDDGGSGSGGGASSSDDAHCYYCSSLEAGEAAMAHVIAHGEQHERSLNATATSIDAMPRALAPAEDHHAAAHGAPPPENDEVEAEAVAEEEGSETEEHEESSMSLDEAYALAQRLRAQEQASPPSPSPPQPASAAVTVTEKKPAKKKVEDGMRRRRGKAEEAVEGKAELNARAEMFIRQFREELKLQRLNSILSHTRALDRLADGGSAVAPAMV</sequence>
<feature type="region of interest" description="Disordered" evidence="1">
    <location>
        <begin position="305"/>
        <end position="403"/>
    </location>
</feature>
<feature type="compositionally biased region" description="Low complexity" evidence="1">
    <location>
        <begin position="349"/>
        <end position="364"/>
    </location>
</feature>
<dbReference type="Pfam" id="PF05553">
    <property type="entry name" value="DUF761"/>
    <property type="match status" value="1"/>
</dbReference>
<keyword evidence="2" id="KW-0812">Transmembrane</keyword>
<dbReference type="Proteomes" id="UP000636709">
    <property type="component" value="Unassembled WGS sequence"/>
</dbReference>
<comment type="caution">
    <text evidence="3">The sequence shown here is derived from an EMBL/GenBank/DDBJ whole genome shotgun (WGS) entry which is preliminary data.</text>
</comment>
<feature type="transmembrane region" description="Helical" evidence="2">
    <location>
        <begin position="171"/>
        <end position="195"/>
    </location>
</feature>
<keyword evidence="2" id="KW-0472">Membrane</keyword>
<evidence type="ECO:0000256" key="1">
    <source>
        <dbReference type="SAM" id="MobiDB-lite"/>
    </source>
</evidence>
<dbReference type="PANTHER" id="PTHR33098">
    <property type="entry name" value="COTTON FIBER (DUF761)"/>
    <property type="match status" value="1"/>
</dbReference>
<dbReference type="PANTHER" id="PTHR33098:SF2">
    <property type="entry name" value="OS08G0402500 PROTEIN"/>
    <property type="match status" value="1"/>
</dbReference>
<dbReference type="InterPro" id="IPR008480">
    <property type="entry name" value="DUF761_pln"/>
</dbReference>
<dbReference type="AlphaFoldDB" id="A0A835BQQ3"/>
<dbReference type="OrthoDB" id="694836at2759"/>
<proteinExistence type="predicted"/>
<organism evidence="3 4">
    <name type="scientific">Digitaria exilis</name>
    <dbReference type="NCBI Taxonomy" id="1010633"/>
    <lineage>
        <taxon>Eukaryota</taxon>
        <taxon>Viridiplantae</taxon>
        <taxon>Streptophyta</taxon>
        <taxon>Embryophyta</taxon>
        <taxon>Tracheophyta</taxon>
        <taxon>Spermatophyta</taxon>
        <taxon>Magnoliopsida</taxon>
        <taxon>Liliopsida</taxon>
        <taxon>Poales</taxon>
        <taxon>Poaceae</taxon>
        <taxon>PACMAD clade</taxon>
        <taxon>Panicoideae</taxon>
        <taxon>Panicodae</taxon>
        <taxon>Paniceae</taxon>
        <taxon>Anthephorinae</taxon>
        <taxon>Digitaria</taxon>
    </lineage>
</organism>
<reference evidence="3" key="1">
    <citation type="submission" date="2020-07" db="EMBL/GenBank/DDBJ databases">
        <title>Genome sequence and genetic diversity analysis of an under-domesticated orphan crop, white fonio (Digitaria exilis).</title>
        <authorList>
            <person name="Bennetzen J.L."/>
            <person name="Chen S."/>
            <person name="Ma X."/>
            <person name="Wang X."/>
            <person name="Yssel A.E.J."/>
            <person name="Chaluvadi S.R."/>
            <person name="Johnson M."/>
            <person name="Gangashetty P."/>
            <person name="Hamidou F."/>
            <person name="Sanogo M.D."/>
            <person name="Zwaenepoel A."/>
            <person name="Wallace J."/>
            <person name="Van De Peer Y."/>
            <person name="Van Deynze A."/>
        </authorList>
    </citation>
    <scope>NUCLEOTIDE SEQUENCE</scope>
    <source>
        <tissue evidence="3">Leaves</tissue>
    </source>
</reference>
<keyword evidence="2" id="KW-1133">Transmembrane helix</keyword>
<gene>
    <name evidence="3" type="ORF">HU200_035972</name>
</gene>
<accession>A0A835BQQ3</accession>
<feature type="compositionally biased region" description="Acidic residues" evidence="1">
    <location>
        <begin position="320"/>
        <end position="341"/>
    </location>
</feature>
<name>A0A835BQQ3_9POAL</name>
<evidence type="ECO:0000256" key="2">
    <source>
        <dbReference type="SAM" id="Phobius"/>
    </source>
</evidence>
<evidence type="ECO:0000313" key="3">
    <source>
        <dbReference type="EMBL" id="KAF8697378.1"/>
    </source>
</evidence>
<feature type="region of interest" description="Disordered" evidence="1">
    <location>
        <begin position="234"/>
        <end position="254"/>
    </location>
</feature>